<evidence type="ECO:0000313" key="2">
    <source>
        <dbReference type="Proteomes" id="UP000828390"/>
    </source>
</evidence>
<comment type="caution">
    <text evidence="1">The sequence shown here is derived from an EMBL/GenBank/DDBJ whole genome shotgun (WGS) entry which is preliminary data.</text>
</comment>
<organism evidence="1 2">
    <name type="scientific">Dreissena polymorpha</name>
    <name type="common">Zebra mussel</name>
    <name type="synonym">Mytilus polymorpha</name>
    <dbReference type="NCBI Taxonomy" id="45954"/>
    <lineage>
        <taxon>Eukaryota</taxon>
        <taxon>Metazoa</taxon>
        <taxon>Spiralia</taxon>
        <taxon>Lophotrochozoa</taxon>
        <taxon>Mollusca</taxon>
        <taxon>Bivalvia</taxon>
        <taxon>Autobranchia</taxon>
        <taxon>Heteroconchia</taxon>
        <taxon>Euheterodonta</taxon>
        <taxon>Imparidentia</taxon>
        <taxon>Neoheterodontei</taxon>
        <taxon>Myida</taxon>
        <taxon>Dreissenoidea</taxon>
        <taxon>Dreissenidae</taxon>
        <taxon>Dreissena</taxon>
    </lineage>
</organism>
<reference evidence="1" key="2">
    <citation type="submission" date="2020-11" db="EMBL/GenBank/DDBJ databases">
        <authorList>
            <person name="McCartney M.A."/>
            <person name="Auch B."/>
            <person name="Kono T."/>
            <person name="Mallez S."/>
            <person name="Becker A."/>
            <person name="Gohl D.M."/>
            <person name="Silverstein K.A.T."/>
            <person name="Koren S."/>
            <person name="Bechman K.B."/>
            <person name="Herman A."/>
            <person name="Abrahante J.E."/>
            <person name="Garbe J."/>
        </authorList>
    </citation>
    <scope>NUCLEOTIDE SEQUENCE</scope>
    <source>
        <strain evidence="1">Duluth1</strain>
        <tissue evidence="1">Whole animal</tissue>
    </source>
</reference>
<dbReference type="Proteomes" id="UP000828390">
    <property type="component" value="Unassembled WGS sequence"/>
</dbReference>
<proteinExistence type="predicted"/>
<protein>
    <submittedName>
        <fullName evidence="1">Uncharacterized protein</fullName>
    </submittedName>
</protein>
<evidence type="ECO:0000313" key="1">
    <source>
        <dbReference type="EMBL" id="KAH3806321.1"/>
    </source>
</evidence>
<reference evidence="1" key="1">
    <citation type="journal article" date="2019" name="bioRxiv">
        <title>The Genome of the Zebra Mussel, Dreissena polymorpha: A Resource for Invasive Species Research.</title>
        <authorList>
            <person name="McCartney M.A."/>
            <person name="Auch B."/>
            <person name="Kono T."/>
            <person name="Mallez S."/>
            <person name="Zhang Y."/>
            <person name="Obille A."/>
            <person name="Becker A."/>
            <person name="Abrahante J.E."/>
            <person name="Garbe J."/>
            <person name="Badalamenti J.P."/>
            <person name="Herman A."/>
            <person name="Mangelson H."/>
            <person name="Liachko I."/>
            <person name="Sullivan S."/>
            <person name="Sone E.D."/>
            <person name="Koren S."/>
            <person name="Silverstein K.A.T."/>
            <person name="Beckman K.B."/>
            <person name="Gohl D.M."/>
        </authorList>
    </citation>
    <scope>NUCLEOTIDE SEQUENCE</scope>
    <source>
        <strain evidence="1">Duluth1</strain>
        <tissue evidence="1">Whole animal</tissue>
    </source>
</reference>
<accession>A0A9D4G035</accession>
<dbReference type="EMBL" id="JAIWYP010000006">
    <property type="protein sequence ID" value="KAH3806321.1"/>
    <property type="molecule type" value="Genomic_DNA"/>
</dbReference>
<gene>
    <name evidence="1" type="ORF">DPMN_134640</name>
</gene>
<name>A0A9D4G035_DREPO</name>
<dbReference type="AlphaFoldDB" id="A0A9D4G035"/>
<sequence length="50" mass="5759">MSIGKWTEWVRGAVIKCEIPMDHSFFVNSGDLDISETRKAFPPNYTEQII</sequence>
<keyword evidence="2" id="KW-1185">Reference proteome</keyword>